<comment type="catalytic activity">
    <reaction evidence="1">
        <text>[E2 ubiquitin-conjugating enzyme]-S-ubiquitinyl-L-cysteine + [acceptor protein]-L-lysine = [E2 ubiquitin-conjugating enzyme]-L-cysteine + [acceptor protein]-N(6)-ubiquitinyl-L-lysine.</text>
        <dbReference type="EC" id="2.3.2.31"/>
    </reaction>
</comment>
<sequence length="513" mass="56862">MDVDDDYYCDDYYCDDYYDDDISDGESYGDEEWTANDDEPHQLVADKRNRYVVLTEQQIRHRLGQEAAATAEVFSVPVDWALALLRHYRWDPPRLEEDWFSDQDRVRDAVGLGGDPGREGEEEDDEEETNLICGICMEGDKPAAEMASAGCAHRYCHACWRGYVAAAAAEDGGGRGLVALRCPDASCSRAVLRGMVERFFFADADIDGRDAYERALERDYVEARGLWMKPCPAAGCGCAIEIPIEGDGSGADLVCRCGHGFCWRCGGEPHWPASCAAAVGWAGEADAASAEWVLVHTKPCPRCRRPIEHGGGCRALRCADPCGLWFCWRCLGSIDETGWLAHDSCAEVRSPAAATEEELRRAAETLGAFLRYQDLWAANRRAQQLAEHEARLLGLRAGDKVDKGEVVAEAWEEVAEGRRVLGNACAQGQSMVRRRGGASARRRWELFEYQHGETDAVLDRLQQCAQEAATTAAEERELDRLLAVLAQQISVTRCCVDSFARAVEDLHGMPERD</sequence>
<organism evidence="11 12">
    <name type="scientific">Eragrostis curvula</name>
    <name type="common">weeping love grass</name>
    <dbReference type="NCBI Taxonomy" id="38414"/>
    <lineage>
        <taxon>Eukaryota</taxon>
        <taxon>Viridiplantae</taxon>
        <taxon>Streptophyta</taxon>
        <taxon>Embryophyta</taxon>
        <taxon>Tracheophyta</taxon>
        <taxon>Spermatophyta</taxon>
        <taxon>Magnoliopsida</taxon>
        <taxon>Liliopsida</taxon>
        <taxon>Poales</taxon>
        <taxon>Poaceae</taxon>
        <taxon>PACMAD clade</taxon>
        <taxon>Chloridoideae</taxon>
        <taxon>Eragrostideae</taxon>
        <taxon>Eragrostidinae</taxon>
        <taxon>Eragrostis</taxon>
    </lineage>
</organism>
<evidence type="ECO:0000256" key="8">
    <source>
        <dbReference type="ARBA" id="ARBA00022786"/>
    </source>
</evidence>
<dbReference type="Proteomes" id="UP000324897">
    <property type="component" value="Unassembled WGS sequence"/>
</dbReference>
<dbReference type="Gene3D" id="3.30.40.10">
    <property type="entry name" value="Zinc/RING finger domain, C3HC4 (zinc finger)"/>
    <property type="match status" value="1"/>
</dbReference>
<keyword evidence="5" id="KW-0479">Metal-binding</keyword>
<dbReference type="OrthoDB" id="695325at2759"/>
<keyword evidence="8" id="KW-0833">Ubl conjugation pathway</keyword>
<evidence type="ECO:0000256" key="1">
    <source>
        <dbReference type="ARBA" id="ARBA00001798"/>
    </source>
</evidence>
<feature type="non-terminal residue" evidence="11">
    <location>
        <position position="1"/>
    </location>
</feature>
<dbReference type="Pfam" id="PF22191">
    <property type="entry name" value="IBR_1"/>
    <property type="match status" value="1"/>
</dbReference>
<evidence type="ECO:0000256" key="7">
    <source>
        <dbReference type="ARBA" id="ARBA00022771"/>
    </source>
</evidence>
<keyword evidence="12" id="KW-1185">Reference proteome</keyword>
<dbReference type="PANTHER" id="PTHR11685">
    <property type="entry name" value="RBR FAMILY RING FINGER AND IBR DOMAIN-CONTAINING"/>
    <property type="match status" value="1"/>
</dbReference>
<comment type="caution">
    <text evidence="11">The sequence shown here is derived from an EMBL/GenBank/DDBJ whole genome shotgun (WGS) entry which is preliminary data.</text>
</comment>
<evidence type="ECO:0000256" key="5">
    <source>
        <dbReference type="ARBA" id="ARBA00022723"/>
    </source>
</evidence>
<dbReference type="GO" id="GO:0008270">
    <property type="term" value="F:zinc ion binding"/>
    <property type="evidence" value="ECO:0007669"/>
    <property type="project" value="UniProtKB-KW"/>
</dbReference>
<keyword evidence="4" id="KW-0808">Transferase</keyword>
<dbReference type="Gene3D" id="1.20.120.1750">
    <property type="match status" value="1"/>
</dbReference>
<proteinExistence type="predicted"/>
<evidence type="ECO:0000256" key="3">
    <source>
        <dbReference type="ARBA" id="ARBA00012251"/>
    </source>
</evidence>
<keyword evidence="6" id="KW-0677">Repeat</keyword>
<dbReference type="GO" id="GO:0016567">
    <property type="term" value="P:protein ubiquitination"/>
    <property type="evidence" value="ECO:0007669"/>
    <property type="project" value="InterPro"/>
</dbReference>
<feature type="domain" description="RING-type" evidence="10">
    <location>
        <begin position="129"/>
        <end position="349"/>
    </location>
</feature>
<gene>
    <name evidence="11" type="ORF">EJB05_47704</name>
</gene>
<dbReference type="PROSITE" id="PS51873">
    <property type="entry name" value="TRIAD"/>
    <property type="match status" value="1"/>
</dbReference>
<dbReference type="GO" id="GO:0061630">
    <property type="term" value="F:ubiquitin protein ligase activity"/>
    <property type="evidence" value="ECO:0007669"/>
    <property type="project" value="UniProtKB-EC"/>
</dbReference>
<dbReference type="SMART" id="SM00647">
    <property type="entry name" value="IBR"/>
    <property type="match status" value="1"/>
</dbReference>
<dbReference type="InterPro" id="IPR044066">
    <property type="entry name" value="TRIAD_supradom"/>
</dbReference>
<name>A0A5J9SZT2_9POAL</name>
<evidence type="ECO:0000256" key="6">
    <source>
        <dbReference type="ARBA" id="ARBA00022737"/>
    </source>
</evidence>
<dbReference type="InterPro" id="IPR031127">
    <property type="entry name" value="E3_UB_ligase_RBR"/>
</dbReference>
<dbReference type="InterPro" id="IPR013083">
    <property type="entry name" value="Znf_RING/FYVE/PHD"/>
</dbReference>
<dbReference type="Gramene" id="TVU04586">
    <property type="protein sequence ID" value="TVU04586"/>
    <property type="gene ID" value="EJB05_47704"/>
</dbReference>
<comment type="cofactor">
    <cofactor evidence="2">
        <name>Zn(2+)</name>
        <dbReference type="ChEBI" id="CHEBI:29105"/>
    </cofactor>
</comment>
<evidence type="ECO:0000259" key="10">
    <source>
        <dbReference type="PROSITE" id="PS51873"/>
    </source>
</evidence>
<dbReference type="AlphaFoldDB" id="A0A5J9SZT2"/>
<reference evidence="11 12" key="1">
    <citation type="journal article" date="2019" name="Sci. Rep.">
        <title>A high-quality genome of Eragrostis curvula grass provides insights into Poaceae evolution and supports new strategies to enhance forage quality.</title>
        <authorList>
            <person name="Carballo J."/>
            <person name="Santos B.A.C.M."/>
            <person name="Zappacosta D."/>
            <person name="Garbus I."/>
            <person name="Selva J.P."/>
            <person name="Gallo C.A."/>
            <person name="Diaz A."/>
            <person name="Albertini E."/>
            <person name="Caccamo M."/>
            <person name="Echenique V."/>
        </authorList>
    </citation>
    <scope>NUCLEOTIDE SEQUENCE [LARGE SCALE GENOMIC DNA]</scope>
    <source>
        <strain evidence="12">cv. Victoria</strain>
        <tissue evidence="11">Leaf</tissue>
    </source>
</reference>
<dbReference type="EMBL" id="RWGY01000051">
    <property type="protein sequence ID" value="TVU04586.1"/>
    <property type="molecule type" value="Genomic_DNA"/>
</dbReference>
<evidence type="ECO:0000313" key="12">
    <source>
        <dbReference type="Proteomes" id="UP000324897"/>
    </source>
</evidence>
<keyword evidence="9" id="KW-0862">Zinc</keyword>
<accession>A0A5J9SZT2</accession>
<evidence type="ECO:0000256" key="9">
    <source>
        <dbReference type="ARBA" id="ARBA00022833"/>
    </source>
</evidence>
<dbReference type="InterPro" id="IPR002867">
    <property type="entry name" value="IBR_dom"/>
</dbReference>
<keyword evidence="7" id="KW-0863">Zinc-finger</keyword>
<dbReference type="SUPFAM" id="SSF57850">
    <property type="entry name" value="RING/U-box"/>
    <property type="match status" value="3"/>
</dbReference>
<evidence type="ECO:0000256" key="4">
    <source>
        <dbReference type="ARBA" id="ARBA00022679"/>
    </source>
</evidence>
<protein>
    <recommendedName>
        <fullName evidence="3">RBR-type E3 ubiquitin transferase</fullName>
        <ecNumber evidence="3">2.3.2.31</ecNumber>
    </recommendedName>
</protein>
<dbReference type="Pfam" id="PF01485">
    <property type="entry name" value="IBR"/>
    <property type="match status" value="1"/>
</dbReference>
<evidence type="ECO:0000256" key="2">
    <source>
        <dbReference type="ARBA" id="ARBA00001947"/>
    </source>
</evidence>
<evidence type="ECO:0000313" key="11">
    <source>
        <dbReference type="EMBL" id="TVU04586.1"/>
    </source>
</evidence>
<dbReference type="EC" id="2.3.2.31" evidence="3"/>